<dbReference type="AlphaFoldDB" id="A0A494G8G2"/>
<evidence type="ECO:0000313" key="1">
    <source>
        <dbReference type="EnsemblPlants" id="Solyc00g006840.3.1.1.CDS"/>
    </source>
</evidence>
<dbReference type="PaxDb" id="4081-Solyc00g006840.2.1"/>
<name>A0A494G8G2_SOLLC</name>
<reference evidence="1" key="1">
    <citation type="journal article" date="2012" name="Nature">
        <title>The tomato genome sequence provides insights into fleshy fruit evolution.</title>
        <authorList>
            <consortium name="Tomato Genome Consortium"/>
        </authorList>
    </citation>
    <scope>NUCLEOTIDE SEQUENCE [LARGE SCALE GENOMIC DNA]</scope>
    <source>
        <strain evidence="1">cv. Heinz 1706</strain>
    </source>
</reference>
<keyword evidence="2" id="KW-1185">Reference proteome</keyword>
<organism evidence="1">
    <name type="scientific">Solanum lycopersicum</name>
    <name type="common">Tomato</name>
    <name type="synonym">Lycopersicon esculentum</name>
    <dbReference type="NCBI Taxonomy" id="4081"/>
    <lineage>
        <taxon>Eukaryota</taxon>
        <taxon>Viridiplantae</taxon>
        <taxon>Streptophyta</taxon>
        <taxon>Embryophyta</taxon>
        <taxon>Tracheophyta</taxon>
        <taxon>Spermatophyta</taxon>
        <taxon>Magnoliopsida</taxon>
        <taxon>eudicotyledons</taxon>
        <taxon>Gunneridae</taxon>
        <taxon>Pentapetalae</taxon>
        <taxon>asterids</taxon>
        <taxon>lamiids</taxon>
        <taxon>Solanales</taxon>
        <taxon>Solanaceae</taxon>
        <taxon>Solanoideae</taxon>
        <taxon>Solaneae</taxon>
        <taxon>Solanum</taxon>
        <taxon>Solanum subgen. Lycopersicon</taxon>
    </lineage>
</organism>
<dbReference type="InParanoid" id="A0A494G8G2"/>
<accession>A0A494G8G2</accession>
<reference evidence="1" key="2">
    <citation type="submission" date="2019-04" db="UniProtKB">
        <authorList>
            <consortium name="EnsemblPlants"/>
        </authorList>
    </citation>
    <scope>IDENTIFICATION</scope>
    <source>
        <strain evidence="1">cv. Heinz 1706</strain>
    </source>
</reference>
<dbReference type="Gramene" id="Solyc00g006840.3.1">
    <property type="protein sequence ID" value="Solyc00g006840.3.1.1.CDS"/>
    <property type="gene ID" value="Solyc00g006840.3"/>
</dbReference>
<dbReference type="Proteomes" id="UP000004994">
    <property type="component" value="Unassembled WGS sequence"/>
</dbReference>
<sequence>SEYRNAENEEGQFALEQSWSADKKMELDSAKSNLEKLLLYKERQRISTLNQIKNLSLYGRKLSIYFIHYFLLKVRCLKMRSLRPSPL</sequence>
<dbReference type="EnsemblPlants" id="Solyc00g006840.3.1">
    <property type="protein sequence ID" value="Solyc00g006840.3.1.1.CDS"/>
    <property type="gene ID" value="Solyc00g006840.3"/>
</dbReference>
<proteinExistence type="predicted"/>
<protein>
    <submittedName>
        <fullName evidence="1">Uncharacterized protein</fullName>
    </submittedName>
</protein>
<evidence type="ECO:0000313" key="2">
    <source>
        <dbReference type="Proteomes" id="UP000004994"/>
    </source>
</evidence>